<dbReference type="Proteomes" id="UP001272242">
    <property type="component" value="Unassembled WGS sequence"/>
</dbReference>
<dbReference type="Gene3D" id="2.130.10.10">
    <property type="entry name" value="YVTN repeat-like/Quinoprotein amine dehydrogenase"/>
    <property type="match status" value="2"/>
</dbReference>
<keyword evidence="5" id="KW-1185">Reference proteome</keyword>
<dbReference type="RefSeq" id="WP_320684774.1">
    <property type="nucleotide sequence ID" value="NZ_JAXBLV010000002.1"/>
</dbReference>
<sequence length="351" mass="37878">MKVPDLGSHAVALVDEATVVVVGTKGVAPLGDPNELPPNAAFVDLATKAVRPFPTGHTARVNSVSVAHGRVATTSISTDTSPNRDRTVRIWDLKAKKTTASITIEKPADNTTSFYEATWFRKSERIAVLAGERVLVFDPAKPDDRIELACPPAPKRWLSGPVAVSPDDGRVVGSTGGGELIVWDMATRKATVIRDVTPPEERPFEWNFGPLAFGRNGHVFVCRTRSDDEVPEKTAEKDVPADRRGLVQVDVESGRLTALGFGHTIRTHASATDPTGVWVATVGFARPDQPNSGKSTTAGEVRVYHLATKELACQKQVGTNPLIWVSFTPSGKRLVAATAYGEVMWWDVRAN</sequence>
<evidence type="ECO:0000256" key="1">
    <source>
        <dbReference type="ARBA" id="ARBA00022574"/>
    </source>
</evidence>
<dbReference type="InterPro" id="IPR050505">
    <property type="entry name" value="WDR55/POC1"/>
</dbReference>
<evidence type="ECO:0000256" key="2">
    <source>
        <dbReference type="ARBA" id="ARBA00022737"/>
    </source>
</evidence>
<dbReference type="PANTHER" id="PTHR44019:SF8">
    <property type="entry name" value="POC1 CENTRIOLAR PROTEIN HOMOLOG"/>
    <property type="match status" value="1"/>
</dbReference>
<evidence type="ECO:0008006" key="6">
    <source>
        <dbReference type="Google" id="ProtNLM"/>
    </source>
</evidence>
<accession>A0ABU5EV93</accession>
<name>A0ABU5EV93_9BACT</name>
<dbReference type="EMBL" id="JAXBLV010000002">
    <property type="protein sequence ID" value="MDY3557743.1"/>
    <property type="molecule type" value="Genomic_DNA"/>
</dbReference>
<feature type="repeat" description="WD" evidence="3">
    <location>
        <begin position="325"/>
        <end position="351"/>
    </location>
</feature>
<dbReference type="InterPro" id="IPR011044">
    <property type="entry name" value="Quino_amine_DH_bsu"/>
</dbReference>
<gene>
    <name evidence="4" type="ORF">R5W23_003008</name>
</gene>
<dbReference type="PANTHER" id="PTHR44019">
    <property type="entry name" value="WD REPEAT-CONTAINING PROTEIN 55"/>
    <property type="match status" value="1"/>
</dbReference>
<dbReference type="PROSITE" id="PS50082">
    <property type="entry name" value="WD_REPEATS_2"/>
    <property type="match status" value="1"/>
</dbReference>
<dbReference type="InterPro" id="IPR015943">
    <property type="entry name" value="WD40/YVTN_repeat-like_dom_sf"/>
</dbReference>
<dbReference type="SUPFAM" id="SSF50969">
    <property type="entry name" value="YVTN repeat-like/Quinoprotein amine dehydrogenase"/>
    <property type="match status" value="1"/>
</dbReference>
<dbReference type="InterPro" id="IPR001680">
    <property type="entry name" value="WD40_rpt"/>
</dbReference>
<organism evidence="4 5">
    <name type="scientific">Gemmata algarum</name>
    <dbReference type="NCBI Taxonomy" id="2975278"/>
    <lineage>
        <taxon>Bacteria</taxon>
        <taxon>Pseudomonadati</taxon>
        <taxon>Planctomycetota</taxon>
        <taxon>Planctomycetia</taxon>
        <taxon>Gemmatales</taxon>
        <taxon>Gemmataceae</taxon>
        <taxon>Gemmata</taxon>
    </lineage>
</organism>
<keyword evidence="1 3" id="KW-0853">WD repeat</keyword>
<evidence type="ECO:0000313" key="5">
    <source>
        <dbReference type="Proteomes" id="UP001272242"/>
    </source>
</evidence>
<comment type="caution">
    <text evidence="4">The sequence shown here is derived from an EMBL/GenBank/DDBJ whole genome shotgun (WGS) entry which is preliminary data.</text>
</comment>
<keyword evidence="2" id="KW-0677">Repeat</keyword>
<evidence type="ECO:0000313" key="4">
    <source>
        <dbReference type="EMBL" id="MDY3557743.1"/>
    </source>
</evidence>
<protein>
    <recommendedName>
        <fullName evidence="6">WD40 repeat domain-containing protein</fullName>
    </recommendedName>
</protein>
<evidence type="ECO:0000256" key="3">
    <source>
        <dbReference type="PROSITE-ProRule" id="PRU00221"/>
    </source>
</evidence>
<reference evidence="5" key="1">
    <citation type="journal article" date="2023" name="Mar. Drugs">
        <title>Gemmata algarum, a Novel Planctomycete Isolated from an Algal Mat, Displays Antimicrobial Activity.</title>
        <authorList>
            <person name="Kumar G."/>
            <person name="Kallscheuer N."/>
            <person name="Kashif M."/>
            <person name="Ahamad S."/>
            <person name="Jagadeeshwari U."/>
            <person name="Pannikurungottu S."/>
            <person name="Haufschild T."/>
            <person name="Kabuu M."/>
            <person name="Sasikala C."/>
            <person name="Jogler C."/>
            <person name="Ramana C."/>
        </authorList>
    </citation>
    <scope>NUCLEOTIDE SEQUENCE [LARGE SCALE GENOMIC DNA]</scope>
    <source>
        <strain evidence="5">JC673</strain>
    </source>
</reference>
<proteinExistence type="predicted"/>